<keyword evidence="4" id="KW-1185">Reference proteome</keyword>
<sequence>MSTSRPPHTSPSEPCLKSSLTDSLLSRKAKQKSRNSAIQTPPTLAPTPSATLSRLQSFGRTCLNTLSRNKDQSVAPVAPVLPVLNTTQSTGLVCGRNDKQKQSPMLRKPSGIAFAKVQSSGHPTLSPRPATIPSTDYDRHHHHRARKSVLNRRLSLSPSAHTQTPIKLSSSHRHSSASSASTVSSSRPYSTFLDSPINSSGRSTPNCSDAKLHASSVSSSSSCCSISSSNSASSRSSSIQTPLRPSDLEPLTALDFLLTDRHHHDNGHHPRNKIEQGYGKRMAEETNDTFPPFHNGSSSNNNNKQDFLSKKKVATMHRISVPVRSCSSLFQPTQHKHKQTSKCQHHQHQPLITPQQPHQSILSLGEHPHYHYHQHRHQSVAFSSLPSSTSSLQLSGDSPGYGNTAAAHRQKVPGFETPLVMPSRARSVFRMMDLQQKEQKAILAWRNTVTQLDKEKEHYYHHRRQPVKSAIPCNLDEKTELKRLALQRFITNEIYVTEKSYHELLLLFKTRYMIPMLAASKVKDPLVKFNDIPILFNHLSALIDLSEKILAGFTMDPHSAKHSTMPLANVASSIGYQWLQLQADWTVFLKYAVHYEINTKTIKRACSNVLLLKIEQDSLARKDTKRMGMADYLIAPIQRVPRYCLLLKDLLRHTAITDVDHPYLVKVVNSMVGLARAMNDAQKLHGRKSTSLS</sequence>
<dbReference type="PANTHER" id="PTHR12673">
    <property type="entry name" value="FACIOGENITAL DYSPLASIA PROTEIN"/>
    <property type="match status" value="1"/>
</dbReference>
<feature type="compositionally biased region" description="Polar residues" evidence="1">
    <location>
        <begin position="1"/>
        <end position="24"/>
    </location>
</feature>
<feature type="compositionally biased region" description="Basic residues" evidence="1">
    <location>
        <begin position="140"/>
        <end position="150"/>
    </location>
</feature>
<evidence type="ECO:0000259" key="2">
    <source>
        <dbReference type="PROSITE" id="PS50010"/>
    </source>
</evidence>
<evidence type="ECO:0000313" key="4">
    <source>
        <dbReference type="Proteomes" id="UP000078561"/>
    </source>
</evidence>
<dbReference type="GO" id="GO:0005085">
    <property type="term" value="F:guanyl-nucleotide exchange factor activity"/>
    <property type="evidence" value="ECO:0007669"/>
    <property type="project" value="InterPro"/>
</dbReference>
<gene>
    <name evidence="3" type="primary">ABSGL_07933.1 scaffold 9181</name>
</gene>
<dbReference type="Gene3D" id="1.20.900.10">
    <property type="entry name" value="Dbl homology (DH) domain"/>
    <property type="match status" value="1"/>
</dbReference>
<dbReference type="OrthoDB" id="660555at2759"/>
<feature type="region of interest" description="Disordered" evidence="1">
    <location>
        <begin position="118"/>
        <end position="212"/>
    </location>
</feature>
<organism evidence="3">
    <name type="scientific">Absidia glauca</name>
    <name type="common">Pin mould</name>
    <dbReference type="NCBI Taxonomy" id="4829"/>
    <lineage>
        <taxon>Eukaryota</taxon>
        <taxon>Fungi</taxon>
        <taxon>Fungi incertae sedis</taxon>
        <taxon>Mucoromycota</taxon>
        <taxon>Mucoromycotina</taxon>
        <taxon>Mucoromycetes</taxon>
        <taxon>Mucorales</taxon>
        <taxon>Cunninghamellaceae</taxon>
        <taxon>Absidia</taxon>
    </lineage>
</organism>
<reference evidence="3" key="1">
    <citation type="submission" date="2016-04" db="EMBL/GenBank/DDBJ databases">
        <authorList>
            <person name="Evans L.H."/>
            <person name="Alamgir A."/>
            <person name="Owens N."/>
            <person name="Weber N.D."/>
            <person name="Virtaneva K."/>
            <person name="Barbian K."/>
            <person name="Babar A."/>
            <person name="Rosenke K."/>
        </authorList>
    </citation>
    <scope>NUCLEOTIDE SEQUENCE [LARGE SCALE GENOMIC DNA]</scope>
    <source>
        <strain evidence="3">CBS 101.48</strain>
    </source>
</reference>
<feature type="region of interest" description="Disordered" evidence="1">
    <location>
        <begin position="1"/>
        <end position="50"/>
    </location>
</feature>
<evidence type="ECO:0000313" key="3">
    <source>
        <dbReference type="EMBL" id="SAM02170.1"/>
    </source>
</evidence>
<dbReference type="InterPro" id="IPR035899">
    <property type="entry name" value="DBL_dom_sf"/>
</dbReference>
<dbReference type="STRING" id="4829.A0A168PD23"/>
<feature type="compositionally biased region" description="Low complexity" evidence="1">
    <location>
        <begin position="40"/>
        <end position="50"/>
    </location>
</feature>
<proteinExistence type="predicted"/>
<dbReference type="InterPro" id="IPR000219">
    <property type="entry name" value="DH_dom"/>
</dbReference>
<dbReference type="InParanoid" id="A0A168PD23"/>
<dbReference type="PANTHER" id="PTHR12673:SF159">
    <property type="entry name" value="LD03170P"/>
    <property type="match status" value="1"/>
</dbReference>
<feature type="compositionally biased region" description="Polar residues" evidence="1">
    <location>
        <begin position="192"/>
        <end position="207"/>
    </location>
</feature>
<dbReference type="PROSITE" id="PS00741">
    <property type="entry name" value="DH_1"/>
    <property type="match status" value="1"/>
</dbReference>
<feature type="compositionally biased region" description="Polar residues" evidence="1">
    <location>
        <begin position="154"/>
        <end position="168"/>
    </location>
</feature>
<name>A0A168PD23_ABSGL</name>
<dbReference type="AlphaFoldDB" id="A0A168PD23"/>
<evidence type="ECO:0000256" key="1">
    <source>
        <dbReference type="SAM" id="MobiDB-lite"/>
    </source>
</evidence>
<dbReference type="Proteomes" id="UP000078561">
    <property type="component" value="Unassembled WGS sequence"/>
</dbReference>
<accession>A0A168PD23</accession>
<feature type="domain" description="DH" evidence="2">
    <location>
        <begin position="486"/>
        <end position="681"/>
    </location>
</feature>
<dbReference type="InterPro" id="IPR001331">
    <property type="entry name" value="GDS_CDC24_CS"/>
</dbReference>
<dbReference type="InterPro" id="IPR051092">
    <property type="entry name" value="FYVE_RhoGEF_PH"/>
</dbReference>
<dbReference type="EMBL" id="LT553674">
    <property type="protein sequence ID" value="SAM02170.1"/>
    <property type="molecule type" value="Genomic_DNA"/>
</dbReference>
<feature type="compositionally biased region" description="Low complexity" evidence="1">
    <location>
        <begin position="379"/>
        <end position="398"/>
    </location>
</feature>
<dbReference type="GO" id="GO:0035556">
    <property type="term" value="P:intracellular signal transduction"/>
    <property type="evidence" value="ECO:0007669"/>
    <property type="project" value="InterPro"/>
</dbReference>
<dbReference type="GO" id="GO:0005737">
    <property type="term" value="C:cytoplasm"/>
    <property type="evidence" value="ECO:0007669"/>
    <property type="project" value="TreeGrafter"/>
</dbReference>
<dbReference type="Pfam" id="PF00621">
    <property type="entry name" value="RhoGEF"/>
    <property type="match status" value="1"/>
</dbReference>
<feature type="compositionally biased region" description="Polar residues" evidence="1">
    <location>
        <begin position="295"/>
        <end position="305"/>
    </location>
</feature>
<feature type="region of interest" description="Disordered" evidence="1">
    <location>
        <begin position="376"/>
        <end position="406"/>
    </location>
</feature>
<protein>
    <recommendedName>
        <fullName evidence="2">DH domain-containing protein</fullName>
    </recommendedName>
</protein>
<dbReference type="SMART" id="SM00325">
    <property type="entry name" value="RhoGEF"/>
    <property type="match status" value="1"/>
</dbReference>
<dbReference type="SUPFAM" id="SSF48065">
    <property type="entry name" value="DBL homology domain (DH-domain)"/>
    <property type="match status" value="1"/>
</dbReference>
<dbReference type="PROSITE" id="PS50010">
    <property type="entry name" value="DH_2"/>
    <property type="match status" value="1"/>
</dbReference>
<feature type="compositionally biased region" description="Low complexity" evidence="1">
    <location>
        <begin position="176"/>
        <end position="191"/>
    </location>
</feature>
<feature type="region of interest" description="Disordered" evidence="1">
    <location>
        <begin position="285"/>
        <end position="305"/>
    </location>
</feature>